<evidence type="ECO:0000313" key="1">
    <source>
        <dbReference type="EMBL" id="MBB5132315.1"/>
    </source>
</evidence>
<dbReference type="AlphaFoldDB" id="A0A840P8I7"/>
<gene>
    <name evidence="1" type="ORF">HNP84_002031</name>
</gene>
<dbReference type="RefSeq" id="WP_185049168.1">
    <property type="nucleotide sequence ID" value="NZ_BAABIX010000003.1"/>
</dbReference>
<keyword evidence="2" id="KW-1185">Reference proteome</keyword>
<dbReference type="EMBL" id="JACHGN010000004">
    <property type="protein sequence ID" value="MBB5132315.1"/>
    <property type="molecule type" value="Genomic_DNA"/>
</dbReference>
<proteinExistence type="predicted"/>
<dbReference type="Proteomes" id="UP000578449">
    <property type="component" value="Unassembled WGS sequence"/>
</dbReference>
<comment type="caution">
    <text evidence="1">The sequence shown here is derived from an EMBL/GenBank/DDBJ whole genome shotgun (WGS) entry which is preliminary data.</text>
</comment>
<evidence type="ECO:0000313" key="2">
    <source>
        <dbReference type="Proteomes" id="UP000578449"/>
    </source>
</evidence>
<organism evidence="1 2">
    <name type="scientific">Thermocatellispora tengchongensis</name>
    <dbReference type="NCBI Taxonomy" id="1073253"/>
    <lineage>
        <taxon>Bacteria</taxon>
        <taxon>Bacillati</taxon>
        <taxon>Actinomycetota</taxon>
        <taxon>Actinomycetes</taxon>
        <taxon>Streptosporangiales</taxon>
        <taxon>Streptosporangiaceae</taxon>
        <taxon>Thermocatellispora</taxon>
    </lineage>
</organism>
<name>A0A840P8I7_9ACTN</name>
<sequence length="46" mass="5210">MTTMLPAFRIGELRRRSRRPALAPASEDDLRIGLARIVRHLGDARP</sequence>
<protein>
    <submittedName>
        <fullName evidence="1">Uncharacterized protein</fullName>
    </submittedName>
</protein>
<reference evidence="1 2" key="1">
    <citation type="submission" date="2020-08" db="EMBL/GenBank/DDBJ databases">
        <title>Genomic Encyclopedia of Type Strains, Phase IV (KMG-IV): sequencing the most valuable type-strain genomes for metagenomic binning, comparative biology and taxonomic classification.</title>
        <authorList>
            <person name="Goeker M."/>
        </authorList>
    </citation>
    <scope>NUCLEOTIDE SEQUENCE [LARGE SCALE GENOMIC DNA]</scope>
    <source>
        <strain evidence="1 2">DSM 45615</strain>
    </source>
</reference>
<accession>A0A840P8I7</accession>